<dbReference type="AlphaFoldDB" id="A0A2T7A364"/>
<comment type="caution">
    <text evidence="1">The sequence shown here is derived from an EMBL/GenBank/DDBJ whole genome shotgun (WGS) entry which is preliminary data.</text>
</comment>
<evidence type="ECO:0000313" key="2">
    <source>
        <dbReference type="Proteomes" id="UP000244722"/>
    </source>
</evidence>
<name>A0A2T7A364_TUBBO</name>
<organism evidence="1 2">
    <name type="scientific">Tuber borchii</name>
    <name type="common">White truffle</name>
    <dbReference type="NCBI Taxonomy" id="42251"/>
    <lineage>
        <taxon>Eukaryota</taxon>
        <taxon>Fungi</taxon>
        <taxon>Dikarya</taxon>
        <taxon>Ascomycota</taxon>
        <taxon>Pezizomycotina</taxon>
        <taxon>Pezizomycetes</taxon>
        <taxon>Pezizales</taxon>
        <taxon>Tuberaceae</taxon>
        <taxon>Tuber</taxon>
    </lineage>
</organism>
<evidence type="ECO:0000313" key="1">
    <source>
        <dbReference type="EMBL" id="PUU82168.1"/>
    </source>
</evidence>
<accession>A0A2T7A364</accession>
<keyword evidence="2" id="KW-1185">Reference proteome</keyword>
<protein>
    <submittedName>
        <fullName evidence="1">Uncharacterized protein</fullName>
    </submittedName>
</protein>
<proteinExistence type="predicted"/>
<dbReference type="EMBL" id="NESQ01000032">
    <property type="protein sequence ID" value="PUU82168.1"/>
    <property type="molecule type" value="Genomic_DNA"/>
</dbReference>
<dbReference type="Proteomes" id="UP000244722">
    <property type="component" value="Unassembled WGS sequence"/>
</dbReference>
<sequence length="95" mass="10690">MVCITTAAVIRYPHLPARTGLARIKYIELLTSHRSPTCLSYYNSNNNKQGKKGLQDSLQLSQNGAKKDKNCISSGWLIVVLPRWVSSQIEVPKYQ</sequence>
<gene>
    <name evidence="1" type="ORF">B9Z19DRAFT_1075418</name>
</gene>
<reference evidence="1 2" key="1">
    <citation type="submission" date="2017-04" db="EMBL/GenBank/DDBJ databases">
        <title>Draft genome sequence of Tuber borchii Vittad., a whitish edible truffle.</title>
        <authorList>
            <consortium name="DOE Joint Genome Institute"/>
            <person name="Murat C."/>
            <person name="Kuo A."/>
            <person name="Barry K.W."/>
            <person name="Clum A."/>
            <person name="Dockter R.B."/>
            <person name="Fauchery L."/>
            <person name="Iotti M."/>
            <person name="Kohler A."/>
            <person name="Labutti K."/>
            <person name="Lindquist E.A."/>
            <person name="Lipzen A."/>
            <person name="Ohm R.A."/>
            <person name="Wang M."/>
            <person name="Grigoriev I.V."/>
            <person name="Zambonelli A."/>
            <person name="Martin F.M."/>
        </authorList>
    </citation>
    <scope>NUCLEOTIDE SEQUENCE [LARGE SCALE GENOMIC DNA]</scope>
    <source>
        <strain evidence="1 2">Tbo3840</strain>
    </source>
</reference>